<dbReference type="InterPro" id="IPR015947">
    <property type="entry name" value="PUA-like_sf"/>
</dbReference>
<dbReference type="STRING" id="37360.A0A0G4IJM1"/>
<geneLocation type="mitochondrion" evidence="3"/>
<evidence type="ECO:0000259" key="1">
    <source>
        <dbReference type="PROSITE" id="PS50296"/>
    </source>
</evidence>
<evidence type="ECO:0000313" key="2">
    <source>
        <dbReference type="EMBL" id="CEO95277.1"/>
    </source>
</evidence>
<dbReference type="Pfam" id="PF25304">
    <property type="entry name" value="WHD_eIF2D"/>
    <property type="match status" value="1"/>
</dbReference>
<dbReference type="Pfam" id="PF17832">
    <property type="entry name" value="Pre-PUA"/>
    <property type="match status" value="1"/>
</dbReference>
<dbReference type="PROSITE" id="PS50890">
    <property type="entry name" value="PUA"/>
    <property type="match status" value="1"/>
</dbReference>
<sequence length="654" mass="71805">MFKKDVSVRNEAPLSGSRYRALRQKLATTYARMSSADWETLLPPKSTMFVEKTTVHHVVVYRIERNPVFFDVNGHGDVVLPTVYTLWMFPEMLPRIVVPPAVYSHLLSGADVMLPGVLHGSDLQGATIGDARAVYVAGNDAAIAVGTILLDDRGIQAAAGRGKCLRTCHVYGDGLWRHGDRSVPNDGFVSDAVAPLTTAVEEEPDIVEAFNDMLLDVDDTVAPDEPEAETVDMIEDMKSALEAAARHALTGLDNGSLPVSLADIQQLILDRDDRLDVKQTPYRTWDMLFKAFARRGLMKCKDVRGEPSIVSINHQHQDLKTTVDDEPEDVDNGDDAGELENAIDEALLRALATRVTAGDLPLTASALTEHMRACWTGAGDLQIKSSRYKTFPKLFKAFAKRGLIKVKDQKSSLAITSVNASHPDIVRFTASSSQEANAAPARRQQRRDDLSKIRVVTMFEPTKRIRFLFGAAPSRNLVTMGDARGRLMRYLDEEGLRDDGGQARLNPVLADALWHGVADAECPSVVPMKTLFEHFERQLTMHTAIDLGDGVQPKFKKGQPPTIEVLVERAGSNRLRTRVKNLEPFGIDPGDMARSGQKLFATSTTVKPVAGKASPAASEVLIQGRVDKEVCAYLKDVLRVPANLVTVVRKDVKS</sequence>
<dbReference type="GO" id="GO:0003743">
    <property type="term" value="F:translation initiation factor activity"/>
    <property type="evidence" value="ECO:0007669"/>
    <property type="project" value="InterPro"/>
</dbReference>
<dbReference type="Pfam" id="PF01253">
    <property type="entry name" value="SUI1"/>
    <property type="match status" value="1"/>
</dbReference>
<evidence type="ECO:0000313" key="3">
    <source>
        <dbReference type="EMBL" id="SPQ96275.1"/>
    </source>
</evidence>
<dbReference type="AlphaFoldDB" id="A0A0G4IJM1"/>
<dbReference type="InterPro" id="IPR041366">
    <property type="entry name" value="Pre-PUA"/>
</dbReference>
<dbReference type="SUPFAM" id="SSF88697">
    <property type="entry name" value="PUA domain-like"/>
    <property type="match status" value="1"/>
</dbReference>
<dbReference type="PANTHER" id="PTHR12217">
    <property type="entry name" value="EUKARYOTIC TRANSLATION INITIATION FACTOR 2D"/>
    <property type="match status" value="1"/>
</dbReference>
<dbReference type="Gene3D" id="3.30.780.10">
    <property type="entry name" value="SUI1-like domain"/>
    <property type="match status" value="1"/>
</dbReference>
<organism evidence="2 4">
    <name type="scientific">Plasmodiophora brassicae</name>
    <name type="common">Clubroot disease agent</name>
    <dbReference type="NCBI Taxonomy" id="37360"/>
    <lineage>
        <taxon>Eukaryota</taxon>
        <taxon>Sar</taxon>
        <taxon>Rhizaria</taxon>
        <taxon>Endomyxa</taxon>
        <taxon>Phytomyxea</taxon>
        <taxon>Plasmodiophorida</taxon>
        <taxon>Plasmodiophoridae</taxon>
        <taxon>Plasmodiophora</taxon>
    </lineage>
</organism>
<dbReference type="InterPro" id="IPR001950">
    <property type="entry name" value="SUI1"/>
</dbReference>
<dbReference type="PANTHER" id="PTHR12217:SF4">
    <property type="entry name" value="EUKARYOTIC TRANSLATION INITIATION FACTOR 2D"/>
    <property type="match status" value="1"/>
</dbReference>
<dbReference type="InterPro" id="IPR039759">
    <property type="entry name" value="eIF2D_SUI1"/>
</dbReference>
<evidence type="ECO:0000313" key="4">
    <source>
        <dbReference type="Proteomes" id="UP000039324"/>
    </source>
</evidence>
<reference evidence="2 4" key="1">
    <citation type="submission" date="2015-02" db="EMBL/GenBank/DDBJ databases">
        <authorList>
            <person name="Chooi Y.-H."/>
        </authorList>
    </citation>
    <scope>NUCLEOTIDE SEQUENCE [LARGE SCALE GENOMIC DNA]</scope>
    <source>
        <strain evidence="2">E3</strain>
    </source>
</reference>
<proteinExistence type="predicted"/>
<accession>A0A0G4IJM1</accession>
<dbReference type="Gene3D" id="3.10.400.20">
    <property type="match status" value="1"/>
</dbReference>
<dbReference type="OMA" id="MFGKTIK"/>
<dbReference type="EMBL" id="OVEO01000005">
    <property type="protein sequence ID" value="SPQ96275.1"/>
    <property type="molecule type" value="Genomic_DNA"/>
</dbReference>
<protein>
    <recommendedName>
        <fullName evidence="1">SUI1 domain-containing protein</fullName>
    </recommendedName>
</protein>
<dbReference type="GO" id="GO:0001731">
    <property type="term" value="P:formation of translation preinitiation complex"/>
    <property type="evidence" value="ECO:0007669"/>
    <property type="project" value="InterPro"/>
</dbReference>
<dbReference type="OrthoDB" id="199771at2759"/>
<dbReference type="Pfam" id="PF26292">
    <property type="entry name" value="PUA_elF2D"/>
    <property type="match status" value="1"/>
</dbReference>
<dbReference type="InterPro" id="IPR057429">
    <property type="entry name" value="WH_eIF2D"/>
</dbReference>
<dbReference type="CDD" id="cd11608">
    <property type="entry name" value="eIF2D_C"/>
    <property type="match status" value="1"/>
</dbReference>
<dbReference type="InterPro" id="IPR039757">
    <property type="entry name" value="EIF2D"/>
</dbReference>
<dbReference type="PROSITE" id="PS50296">
    <property type="entry name" value="SUI1"/>
    <property type="match status" value="1"/>
</dbReference>
<dbReference type="Proteomes" id="UP000290189">
    <property type="component" value="Unassembled WGS sequence"/>
</dbReference>
<keyword evidence="3" id="KW-0496">Mitochondrion</keyword>
<dbReference type="InterPro" id="IPR036877">
    <property type="entry name" value="SUI1_dom_sf"/>
</dbReference>
<keyword evidence="4" id="KW-1185">Reference proteome</keyword>
<dbReference type="Proteomes" id="UP000039324">
    <property type="component" value="Unassembled WGS sequence"/>
</dbReference>
<feature type="domain" description="SUI1" evidence="1">
    <location>
        <begin position="563"/>
        <end position="638"/>
    </location>
</feature>
<name>A0A0G4IJM1_PLABS</name>
<reference evidence="3 5" key="2">
    <citation type="submission" date="2018-03" db="EMBL/GenBank/DDBJ databases">
        <authorList>
            <person name="Fogelqvist J."/>
        </authorList>
    </citation>
    <scope>NUCLEOTIDE SEQUENCE [LARGE SCALE GENOMIC DNA]</scope>
</reference>
<dbReference type="InterPro" id="IPR048248">
    <property type="entry name" value="PUA_eIF2d-like"/>
</dbReference>
<evidence type="ECO:0000313" key="5">
    <source>
        <dbReference type="Proteomes" id="UP000290189"/>
    </source>
</evidence>
<dbReference type="EMBL" id="CDSF01000013">
    <property type="protein sequence ID" value="CEO95277.1"/>
    <property type="molecule type" value="Genomic_DNA"/>
</dbReference>
<dbReference type="SUPFAM" id="SSF55159">
    <property type="entry name" value="eIF1-like"/>
    <property type="match status" value="1"/>
</dbReference>
<dbReference type="CDD" id="cd21156">
    <property type="entry name" value="PUA_eIF2d-like"/>
    <property type="match status" value="1"/>
</dbReference>
<gene>
    <name evidence="2" type="ORF">PBRA_004043</name>
    <name evidence="3" type="ORF">PLBR_LOCUS3490</name>
</gene>